<dbReference type="Proteomes" id="UP001517367">
    <property type="component" value="Unassembled WGS sequence"/>
</dbReference>
<keyword evidence="3" id="KW-1185">Reference proteome</keyword>
<feature type="signal peptide" evidence="1">
    <location>
        <begin position="1"/>
        <end position="17"/>
    </location>
</feature>
<protein>
    <recommendedName>
        <fullName evidence="4">Lipoprotein</fullName>
    </recommendedName>
</protein>
<proteinExistence type="predicted"/>
<dbReference type="RefSeq" id="WP_138728758.1">
    <property type="nucleotide sequence ID" value="NZ_SRMP02000045.1"/>
</dbReference>
<feature type="chain" id="PRO_5046599542" description="Lipoprotein" evidence="1">
    <location>
        <begin position="18"/>
        <end position="137"/>
    </location>
</feature>
<reference evidence="2 3" key="1">
    <citation type="submission" date="2024-12" db="EMBL/GenBank/DDBJ databases">
        <authorList>
            <person name="Hu S."/>
        </authorList>
    </citation>
    <scope>NUCLEOTIDE SEQUENCE [LARGE SCALE GENOMIC DNA]</scope>
    <source>
        <strain evidence="2 3">P-25</strain>
    </source>
</reference>
<evidence type="ECO:0000313" key="2">
    <source>
        <dbReference type="EMBL" id="MFN0293063.1"/>
    </source>
</evidence>
<evidence type="ECO:0000313" key="3">
    <source>
        <dbReference type="Proteomes" id="UP001517367"/>
    </source>
</evidence>
<evidence type="ECO:0000256" key="1">
    <source>
        <dbReference type="SAM" id="SignalP"/>
    </source>
</evidence>
<dbReference type="PROSITE" id="PS51257">
    <property type="entry name" value="PROKAR_LIPOPROTEIN"/>
    <property type="match status" value="1"/>
</dbReference>
<organism evidence="2 3">
    <name type="scientific">Pedobacter helvus</name>
    <dbReference type="NCBI Taxonomy" id="2563444"/>
    <lineage>
        <taxon>Bacteria</taxon>
        <taxon>Pseudomonadati</taxon>
        <taxon>Bacteroidota</taxon>
        <taxon>Sphingobacteriia</taxon>
        <taxon>Sphingobacteriales</taxon>
        <taxon>Sphingobacteriaceae</taxon>
        <taxon>Pedobacter</taxon>
    </lineage>
</organism>
<evidence type="ECO:0008006" key="4">
    <source>
        <dbReference type="Google" id="ProtNLM"/>
    </source>
</evidence>
<comment type="caution">
    <text evidence="2">The sequence shown here is derived from an EMBL/GenBank/DDBJ whole genome shotgun (WGS) entry which is preliminary data.</text>
</comment>
<sequence length="137" mass="15858">MKKLALLLLCITTLGLASCKKDTYITKELRAKTYNRYIEPNQWVRNSNGTYSFTWNRAEFDQITLEDEGVLVYFTHPVSDNSDVQLPYTFNYTVYSYELFNGGITFDVQDSRNLSNSVPPDYRILVKVVVIPSDYVD</sequence>
<accession>A0ABW9JL31</accession>
<name>A0ABW9JL31_9SPHI</name>
<keyword evidence="1" id="KW-0732">Signal</keyword>
<dbReference type="EMBL" id="SRMP02000045">
    <property type="protein sequence ID" value="MFN0293063.1"/>
    <property type="molecule type" value="Genomic_DNA"/>
</dbReference>
<gene>
    <name evidence="2" type="ORF">E5L68_016845</name>
</gene>